<dbReference type="InterPro" id="IPR013342">
    <property type="entry name" value="Mandelate_racemase_C"/>
</dbReference>
<comment type="cofactor">
    <cofactor evidence="5">
        <name>Mg(2+)</name>
        <dbReference type="ChEBI" id="CHEBI:18420"/>
    </cofactor>
    <text evidence="5">Binds 1 Mg(2+) ion per subunit.</text>
</comment>
<evidence type="ECO:0000256" key="1">
    <source>
        <dbReference type="ARBA" id="ARBA00008031"/>
    </source>
</evidence>
<comment type="similarity">
    <text evidence="1 5">Belongs to the mandelate racemase/muconate lactonizing enzyme family.</text>
</comment>
<dbReference type="CDD" id="cd03319">
    <property type="entry name" value="L-Ala-DL-Glu_epimerase"/>
    <property type="match status" value="1"/>
</dbReference>
<organism evidence="7 8">
    <name type="scientific">Lentibacillus halophilus</name>
    <dbReference type="NCBI Taxonomy" id="295065"/>
    <lineage>
        <taxon>Bacteria</taxon>
        <taxon>Bacillati</taxon>
        <taxon>Bacillota</taxon>
        <taxon>Bacilli</taxon>
        <taxon>Bacillales</taxon>
        <taxon>Bacillaceae</taxon>
        <taxon>Lentibacillus</taxon>
    </lineage>
</organism>
<keyword evidence="4 5" id="KW-0413">Isomerase</keyword>
<evidence type="ECO:0000313" key="7">
    <source>
        <dbReference type="EMBL" id="GAA0436450.1"/>
    </source>
</evidence>
<accession>A0ABP3J0W1</accession>
<evidence type="ECO:0000256" key="2">
    <source>
        <dbReference type="ARBA" id="ARBA00022723"/>
    </source>
</evidence>
<gene>
    <name evidence="7" type="primary">ykfB</name>
    <name evidence="7" type="ORF">GCM10008983_11430</name>
</gene>
<dbReference type="InterPro" id="IPR013341">
    <property type="entry name" value="Mandelate_racemase_N_dom"/>
</dbReference>
<dbReference type="SFLD" id="SFLDF00009">
    <property type="entry name" value="o-succinylbenzoate_synthase"/>
    <property type="match status" value="1"/>
</dbReference>
<name>A0ABP3J0W1_9BACI</name>
<dbReference type="PANTHER" id="PTHR48073:SF2">
    <property type="entry name" value="O-SUCCINYLBENZOATE SYNTHASE"/>
    <property type="match status" value="1"/>
</dbReference>
<keyword evidence="3 5" id="KW-0460">Magnesium</keyword>
<comment type="caution">
    <text evidence="7">The sequence shown here is derived from an EMBL/GenBank/DDBJ whole genome shotgun (WGS) entry which is preliminary data.</text>
</comment>
<evidence type="ECO:0000256" key="4">
    <source>
        <dbReference type="ARBA" id="ARBA00023235"/>
    </source>
</evidence>
<proteinExistence type="inferred from homology"/>
<reference evidence="8" key="1">
    <citation type="journal article" date="2019" name="Int. J. Syst. Evol. Microbiol.">
        <title>The Global Catalogue of Microorganisms (GCM) 10K type strain sequencing project: providing services to taxonomists for standard genome sequencing and annotation.</title>
        <authorList>
            <consortium name="The Broad Institute Genomics Platform"/>
            <consortium name="The Broad Institute Genome Sequencing Center for Infectious Disease"/>
            <person name="Wu L."/>
            <person name="Ma J."/>
        </authorList>
    </citation>
    <scope>NUCLEOTIDE SEQUENCE [LARGE SCALE GENOMIC DNA]</scope>
    <source>
        <strain evidence="8">JCM 12149</strain>
    </source>
</reference>
<dbReference type="RefSeq" id="WP_343751775.1">
    <property type="nucleotide sequence ID" value="NZ_BAAADM010000030.1"/>
</dbReference>
<dbReference type="Gene3D" id="3.30.390.10">
    <property type="entry name" value="Enolase-like, N-terminal domain"/>
    <property type="match status" value="1"/>
</dbReference>
<dbReference type="Pfam" id="PF13378">
    <property type="entry name" value="MR_MLE_C"/>
    <property type="match status" value="1"/>
</dbReference>
<protein>
    <recommendedName>
        <fullName evidence="5">Dipeptide epimerase</fullName>
        <ecNumber evidence="5">5.1.1.-</ecNumber>
    </recommendedName>
</protein>
<dbReference type="Proteomes" id="UP001501459">
    <property type="component" value="Unassembled WGS sequence"/>
</dbReference>
<dbReference type="EMBL" id="BAAADM010000030">
    <property type="protein sequence ID" value="GAA0436450.1"/>
    <property type="molecule type" value="Genomic_DNA"/>
</dbReference>
<dbReference type="InterPro" id="IPR029065">
    <property type="entry name" value="Enolase_C-like"/>
</dbReference>
<dbReference type="Gene3D" id="3.20.20.120">
    <property type="entry name" value="Enolase-like C-terminal domain"/>
    <property type="match status" value="1"/>
</dbReference>
<dbReference type="SUPFAM" id="SSF54826">
    <property type="entry name" value="Enolase N-terminal domain-like"/>
    <property type="match status" value="1"/>
</dbReference>
<evidence type="ECO:0000259" key="6">
    <source>
        <dbReference type="SMART" id="SM00922"/>
    </source>
</evidence>
<dbReference type="SFLD" id="SFLDS00001">
    <property type="entry name" value="Enolase"/>
    <property type="match status" value="1"/>
</dbReference>
<evidence type="ECO:0000313" key="8">
    <source>
        <dbReference type="Proteomes" id="UP001501459"/>
    </source>
</evidence>
<dbReference type="SFLD" id="SFLDG00180">
    <property type="entry name" value="muconate_cycloisomerase"/>
    <property type="match status" value="1"/>
</dbReference>
<keyword evidence="2 5" id="KW-0479">Metal-binding</keyword>
<dbReference type="InterPro" id="IPR029017">
    <property type="entry name" value="Enolase-like_N"/>
</dbReference>
<keyword evidence="8" id="KW-1185">Reference proteome</keyword>
<dbReference type="SUPFAM" id="SSF51604">
    <property type="entry name" value="Enolase C-terminal domain-like"/>
    <property type="match status" value="1"/>
</dbReference>
<dbReference type="PANTHER" id="PTHR48073">
    <property type="entry name" value="O-SUCCINYLBENZOATE SYNTHASE-RELATED"/>
    <property type="match status" value="1"/>
</dbReference>
<evidence type="ECO:0000256" key="5">
    <source>
        <dbReference type="RuleBase" id="RU366006"/>
    </source>
</evidence>
<dbReference type="EC" id="5.1.1.-" evidence="5"/>
<dbReference type="InterPro" id="IPR034603">
    <property type="entry name" value="Dipeptide_epimerase"/>
</dbReference>
<dbReference type="Pfam" id="PF02746">
    <property type="entry name" value="MR_MLE_N"/>
    <property type="match status" value="1"/>
</dbReference>
<evidence type="ECO:0000256" key="3">
    <source>
        <dbReference type="ARBA" id="ARBA00022842"/>
    </source>
</evidence>
<feature type="domain" description="Mandelate racemase/muconate lactonizing enzyme C-terminal" evidence="6">
    <location>
        <begin position="141"/>
        <end position="240"/>
    </location>
</feature>
<dbReference type="SMART" id="SM00922">
    <property type="entry name" value="MR_MLE"/>
    <property type="match status" value="1"/>
</dbReference>
<sequence length="367" mass="39521">MNIQTIETGYASIPLHTPFKTALRTVTTVETIVVKVTCDNGVIGWGEAPPTEVITGDSVASIVEAINTMIKPLLCGQSLLQREHVFAALSSSAVGNTSAKAAVDMALHDCLAQYAGMPLFQFLGGYRSVIETDDTVSVNHPGEMADDAQACINDGFTTLKVKVGRDDSQTDIKRIEAIREQVGPDPLIRLDANQGWQAKEAVRTIQKMETLGLDIQCVEQPVVRHDLDGLRYVTAHTSPLIVADESVFSAYDAKRVLEARAVDMINIKLMKTGGIHEALKVATLADIYGVACMVGSMMETGMGITAAAHVAASQPNVTWYDLDAPLMLDGDTIDGGIEYNASHITFGNRPGLGITGLNERVIQWHQD</sequence>
<dbReference type="InterPro" id="IPR036849">
    <property type="entry name" value="Enolase-like_C_sf"/>
</dbReference>